<dbReference type="PROSITE" id="PS50850">
    <property type="entry name" value="MFS"/>
    <property type="match status" value="1"/>
</dbReference>
<feature type="transmembrane region" description="Helical" evidence="6">
    <location>
        <begin position="295"/>
        <end position="315"/>
    </location>
</feature>
<comment type="subcellular location">
    <subcellularLocation>
        <location evidence="1">Cell membrane</location>
        <topology evidence="1">Multi-pass membrane protein</topology>
    </subcellularLocation>
</comment>
<dbReference type="InterPro" id="IPR036259">
    <property type="entry name" value="MFS_trans_sf"/>
</dbReference>
<dbReference type="GO" id="GO:0005886">
    <property type="term" value="C:plasma membrane"/>
    <property type="evidence" value="ECO:0007669"/>
    <property type="project" value="UniProtKB-SubCell"/>
</dbReference>
<feature type="transmembrane region" description="Helical" evidence="6">
    <location>
        <begin position="321"/>
        <end position="340"/>
    </location>
</feature>
<feature type="transmembrane region" description="Helical" evidence="6">
    <location>
        <begin position="177"/>
        <end position="195"/>
    </location>
</feature>
<keyword evidence="4 6" id="KW-1133">Transmembrane helix</keyword>
<feature type="transmembrane region" description="Helical" evidence="6">
    <location>
        <begin position="46"/>
        <end position="72"/>
    </location>
</feature>
<evidence type="ECO:0000313" key="8">
    <source>
        <dbReference type="EMBL" id="REG06093.1"/>
    </source>
</evidence>
<feature type="transmembrane region" description="Helical" evidence="6">
    <location>
        <begin position="269"/>
        <end position="288"/>
    </location>
</feature>
<evidence type="ECO:0000259" key="7">
    <source>
        <dbReference type="PROSITE" id="PS50850"/>
    </source>
</evidence>
<dbReference type="AlphaFoldDB" id="A0A347ZQJ3"/>
<dbReference type="Gene3D" id="1.20.1250.20">
    <property type="entry name" value="MFS general substrate transporter like domains"/>
    <property type="match status" value="1"/>
</dbReference>
<proteinExistence type="predicted"/>
<dbReference type="RefSeq" id="WP_116225796.1">
    <property type="nucleotide sequence ID" value="NZ_AP018437.1"/>
</dbReference>
<keyword evidence="3 6" id="KW-0812">Transmembrane</keyword>
<dbReference type="SUPFAM" id="SSF103473">
    <property type="entry name" value="MFS general substrate transporter"/>
    <property type="match status" value="1"/>
</dbReference>
<dbReference type="InterPro" id="IPR011701">
    <property type="entry name" value="MFS"/>
</dbReference>
<comment type="caution">
    <text evidence="8">The sequence shown here is derived from an EMBL/GenBank/DDBJ whole genome shotgun (WGS) entry which is preliminary data.</text>
</comment>
<dbReference type="InterPro" id="IPR020846">
    <property type="entry name" value="MFS_dom"/>
</dbReference>
<accession>A0A347ZQJ3</accession>
<evidence type="ECO:0000256" key="4">
    <source>
        <dbReference type="ARBA" id="ARBA00022989"/>
    </source>
</evidence>
<evidence type="ECO:0000256" key="6">
    <source>
        <dbReference type="SAM" id="Phobius"/>
    </source>
</evidence>
<gene>
    <name evidence="8" type="ORF">DFR64_2521</name>
</gene>
<protein>
    <submittedName>
        <fullName evidence="8">DHA3 family macrolide efflux protein-like MFS transporter</fullName>
    </submittedName>
</protein>
<feature type="transmembrane region" description="Helical" evidence="6">
    <location>
        <begin position="79"/>
        <end position="101"/>
    </location>
</feature>
<dbReference type="EMBL" id="QUMS01000004">
    <property type="protein sequence ID" value="REG06093.1"/>
    <property type="molecule type" value="Genomic_DNA"/>
</dbReference>
<evidence type="ECO:0000256" key="1">
    <source>
        <dbReference type="ARBA" id="ARBA00004651"/>
    </source>
</evidence>
<feature type="transmembrane region" description="Helical" evidence="6">
    <location>
        <begin position="107"/>
        <end position="130"/>
    </location>
</feature>
<feature type="domain" description="Major facilitator superfamily (MFS) profile" evidence="7">
    <location>
        <begin position="9"/>
        <end position="405"/>
    </location>
</feature>
<keyword evidence="2" id="KW-1003">Cell membrane</keyword>
<keyword evidence="9" id="KW-1185">Reference proteome</keyword>
<feature type="transmembrane region" description="Helical" evidence="6">
    <location>
        <begin position="232"/>
        <end position="253"/>
    </location>
</feature>
<feature type="transmembrane region" description="Helical" evidence="6">
    <location>
        <begin position="151"/>
        <end position="171"/>
    </location>
</feature>
<dbReference type="CDD" id="cd06173">
    <property type="entry name" value="MFS_MefA_like"/>
    <property type="match status" value="1"/>
</dbReference>
<feature type="transmembrane region" description="Helical" evidence="6">
    <location>
        <begin position="15"/>
        <end position="40"/>
    </location>
</feature>
<dbReference type="Proteomes" id="UP000256388">
    <property type="component" value="Unassembled WGS sequence"/>
</dbReference>
<evidence type="ECO:0000256" key="2">
    <source>
        <dbReference type="ARBA" id="ARBA00022475"/>
    </source>
</evidence>
<dbReference type="Pfam" id="PF07690">
    <property type="entry name" value="MFS_1"/>
    <property type="match status" value="1"/>
</dbReference>
<evidence type="ECO:0000256" key="3">
    <source>
        <dbReference type="ARBA" id="ARBA00022692"/>
    </source>
</evidence>
<evidence type="ECO:0000256" key="5">
    <source>
        <dbReference type="ARBA" id="ARBA00023136"/>
    </source>
</evidence>
<organism evidence="8 9">
    <name type="scientific">Pelolinea submarina</name>
    <dbReference type="NCBI Taxonomy" id="913107"/>
    <lineage>
        <taxon>Bacteria</taxon>
        <taxon>Bacillati</taxon>
        <taxon>Chloroflexota</taxon>
        <taxon>Anaerolineae</taxon>
        <taxon>Anaerolineales</taxon>
        <taxon>Anaerolineaceae</taxon>
        <taxon>Pelolinea</taxon>
    </lineage>
</organism>
<dbReference type="PANTHER" id="PTHR23513:SF6">
    <property type="entry name" value="MAJOR FACILITATOR SUPERFAMILY ASSOCIATED DOMAIN-CONTAINING PROTEIN"/>
    <property type="match status" value="1"/>
</dbReference>
<dbReference type="PANTHER" id="PTHR23513">
    <property type="entry name" value="INTEGRAL MEMBRANE EFFLUX PROTEIN-RELATED"/>
    <property type="match status" value="1"/>
</dbReference>
<dbReference type="GO" id="GO:0022857">
    <property type="term" value="F:transmembrane transporter activity"/>
    <property type="evidence" value="ECO:0007669"/>
    <property type="project" value="InterPro"/>
</dbReference>
<sequence length="417" mass="45488">MNSVEKNQLIWKRRVVGFLAGQGISLFGSQIVQMAIIWYVTLETSSGVWVTVLTLAAFLPQMGMSLFAGVWADRYNRKVIIILSDAVIAITTLLFALFMMWRKTSEGALPAIIIVSAIRSLGAGIHAPAVNAMIPQIVPEDNLARVNGYNGTIQSIVQFISPLAAGAIMAISPIYNILLIDVATAIIGIGILVMLKIPKRQPAEKAEKTSIFTEMKEGFRFTWKHKFLRKLLATYGIYIFLCVPSGFLTALMIERTFGDNVMFLTVNETVGFAGSLLAGFLLGATGGFKNRNKTLILGMMVSGIASLAVGFTSVFWLFTVLMFFIGMAIPAIQTAVFTLIQEKVDPSMMGRVFSLLNVMFTGFMPLGMAIFGPLADIVRIQVMVIGCAVLIILLSINLVLSRGFYREGLAALVTEEI</sequence>
<dbReference type="OrthoDB" id="9775268at2"/>
<name>A0A347ZQJ3_9CHLR</name>
<reference evidence="8 9" key="1">
    <citation type="submission" date="2018-08" db="EMBL/GenBank/DDBJ databases">
        <title>Genomic Encyclopedia of Type Strains, Phase IV (KMG-IV): sequencing the most valuable type-strain genomes for metagenomic binning, comparative biology and taxonomic classification.</title>
        <authorList>
            <person name="Goeker M."/>
        </authorList>
    </citation>
    <scope>NUCLEOTIDE SEQUENCE [LARGE SCALE GENOMIC DNA]</scope>
    <source>
        <strain evidence="8 9">DSM 23923</strain>
    </source>
</reference>
<keyword evidence="5 6" id="KW-0472">Membrane</keyword>
<feature type="transmembrane region" description="Helical" evidence="6">
    <location>
        <begin position="380"/>
        <end position="400"/>
    </location>
</feature>
<feature type="transmembrane region" description="Helical" evidence="6">
    <location>
        <begin position="352"/>
        <end position="374"/>
    </location>
</feature>
<evidence type="ECO:0000313" key="9">
    <source>
        <dbReference type="Proteomes" id="UP000256388"/>
    </source>
</evidence>